<dbReference type="Gene3D" id="2.130.10.10">
    <property type="entry name" value="YVTN repeat-like/Quinoprotein amine dehydrogenase"/>
    <property type="match status" value="2"/>
</dbReference>
<name>A0A1R1YAZ4_9FUNG</name>
<keyword evidence="7 10" id="KW-0804">Transcription</keyword>
<reference evidence="15" key="1">
    <citation type="submission" date="2017-01" db="EMBL/GenBank/DDBJ databases">
        <authorList>
            <person name="Wang Y."/>
            <person name="White M."/>
            <person name="Kvist S."/>
            <person name="Moncalvo J.-M."/>
        </authorList>
    </citation>
    <scope>NUCLEOTIDE SEQUENCE [LARGE SCALE GENOMIC DNA]</scope>
    <source>
        <strain evidence="15">ID-206-W2</strain>
    </source>
</reference>
<dbReference type="GO" id="GO:0006355">
    <property type="term" value="P:regulation of DNA-templated transcription"/>
    <property type="evidence" value="ECO:0007669"/>
    <property type="project" value="InterPro"/>
</dbReference>
<keyword evidence="5 10" id="KW-0156">Chromatin regulator</keyword>
<evidence type="ECO:0000313" key="15">
    <source>
        <dbReference type="Proteomes" id="UP000187429"/>
    </source>
</evidence>
<feature type="repeat" description="WD" evidence="9">
    <location>
        <begin position="156"/>
        <end position="197"/>
    </location>
</feature>
<proteinExistence type="inferred from homology"/>
<dbReference type="PANTHER" id="PTHR13831:SF0">
    <property type="entry name" value="PROTEIN HIRA"/>
    <property type="match status" value="1"/>
</dbReference>
<dbReference type="InterPro" id="IPR001680">
    <property type="entry name" value="WD40_rpt"/>
</dbReference>
<keyword evidence="6 10" id="KW-0805">Transcription regulation</keyword>
<feature type="repeat" description="WD" evidence="9">
    <location>
        <begin position="114"/>
        <end position="155"/>
    </location>
</feature>
<evidence type="ECO:0000256" key="2">
    <source>
        <dbReference type="ARBA" id="ARBA00007306"/>
    </source>
</evidence>
<keyword evidence="10" id="KW-0678">Repressor</keyword>
<dbReference type="GO" id="GO:0000417">
    <property type="term" value="C:HIR complex"/>
    <property type="evidence" value="ECO:0007669"/>
    <property type="project" value="TreeGrafter"/>
</dbReference>
<keyword evidence="8 10" id="KW-0539">Nucleus</keyword>
<dbReference type="GO" id="GO:0000785">
    <property type="term" value="C:chromatin"/>
    <property type="evidence" value="ECO:0007669"/>
    <property type="project" value="TreeGrafter"/>
</dbReference>
<dbReference type="InterPro" id="IPR055410">
    <property type="entry name" value="Beta-prop_CAF1B_HIR1"/>
</dbReference>
<evidence type="ECO:0000256" key="3">
    <source>
        <dbReference type="ARBA" id="ARBA00022574"/>
    </source>
</evidence>
<dbReference type="Pfam" id="PF07569">
    <property type="entry name" value="Hira"/>
    <property type="match status" value="2"/>
</dbReference>
<protein>
    <recommendedName>
        <fullName evidence="10">Protein HIR</fullName>
    </recommendedName>
</protein>
<evidence type="ECO:0000313" key="14">
    <source>
        <dbReference type="EMBL" id="OMJ24064.1"/>
    </source>
</evidence>
<evidence type="ECO:0000256" key="8">
    <source>
        <dbReference type="ARBA" id="ARBA00023242"/>
    </source>
</evidence>
<dbReference type="GO" id="GO:0006338">
    <property type="term" value="P:chromatin remodeling"/>
    <property type="evidence" value="ECO:0007669"/>
    <property type="project" value="InterPro"/>
</dbReference>
<dbReference type="InterPro" id="IPR011494">
    <property type="entry name" value="HIRA-like_C"/>
</dbReference>
<dbReference type="SMART" id="SM00320">
    <property type="entry name" value="WD40"/>
    <property type="match status" value="4"/>
</dbReference>
<evidence type="ECO:0000256" key="9">
    <source>
        <dbReference type="PROSITE-ProRule" id="PRU00221"/>
    </source>
</evidence>
<dbReference type="Pfam" id="PF24105">
    <property type="entry name" value="Beta-prop_CAF1B_HIR1"/>
    <property type="match status" value="1"/>
</dbReference>
<evidence type="ECO:0000259" key="13">
    <source>
        <dbReference type="Pfam" id="PF24105"/>
    </source>
</evidence>
<sequence length="1072" mass="118995">MYVTKPEWIRHDDNKIRLWNVDPIRAQKNDKSPTKVSKSQKLLAVLVAHTGAVMCVRFSNGNGKRLVSGADDMVILIWEQNEETDSFYDNSLADKNQEFGGQSTTEQWRPTRRLTGHESDVVDVAWSPDNAYLASCGLDNQIFIWDGQTFDRLKKISEHTQFVKGLAFDPTGELLASQSDDRSMKIWKTSDWSLETSIHEPFENSQFSTYFRRPSWSPDGSGIVAVNAVNGNAPVASVISRKNWKSSLALVGHRAAIETVRFNHKLFKKNIHDQNSNSIDNDQPNSKEVSNSYITVCAAGSQDRSVSVWLGNQPAPVVVVDSLFDGNIMDLSWCNIKSTLPNDNATFIMLATCSYDGTIAVLNFTEEDFDGILMKDSDQDLLVNSWRTSPQNGINPISSQKNKILKRQKREWGVDQDNSNDSSDNEDCQILSEPRPNDKNSNKPNGDNLNSVSNKIPRLAQSSNQLALEEKFTSNKSNSKLPTPSTLNSLLPVSSISKNITSSIPENNFSDIFDIDTNKANVSQNNLTSQNDLKSNKNSQLQKSPIIDDKDLAPASQVVTLNEAGKKRVIPTFLRPLAGYTSTPKKSENNISASDKSQNLSSSGNISNISILQNLNSLDLKNELSKSIVSILAKSDNSTIGFGTASVVKALGYIGEQLNNLTKNQFALTKLDDLENSTNSVGLFNNTHLTPVKDKATLNNKDNSSSSKKDNSINEIIILDDDNTNNNSQTRKIPIYNSAKKLPSLIIQNQVLRKCKKTKKTVICKNPKNLKDNTRLTIGSPDCGVEISIVKITVNDSGMPIVTTSDGCGYTYNIKMSAWMRISNPIDYLASKLNNFSNILSNEEQRSDLENLSILPVGFDSNISPNALNQESTNNGSDIANFNKISEKGKTIGGVSLIDFNDKFNILENVLYETQLSSYIQWSNHLRTSELNLNSSKSADSESLESNKAADEVDNTQNAVNVNIRNSYYNQQEISEKIIKEYGKSAIDEITLEHIEHQLLSSLALESKSEFIYWIKLYAAWLSKVGNRGRVIYLCSSLLGPPNLYGVLPNAKNSENSEAQKLNEWSPYLAIF</sequence>
<dbReference type="PROSITE" id="PS50294">
    <property type="entry name" value="WD_REPEATS_REGION"/>
    <property type="match status" value="3"/>
</dbReference>
<keyword evidence="3 9" id="KW-0853">WD repeat</keyword>
<evidence type="ECO:0000256" key="5">
    <source>
        <dbReference type="ARBA" id="ARBA00022853"/>
    </source>
</evidence>
<feature type="domain" description="Protein HIRA-like C-terminal" evidence="12">
    <location>
        <begin position="912"/>
        <end position="1038"/>
    </location>
</feature>
<comment type="caution">
    <text evidence="14">The sequence shown here is derived from an EMBL/GenBank/DDBJ whole genome shotgun (WGS) entry which is preliminary data.</text>
</comment>
<evidence type="ECO:0000256" key="4">
    <source>
        <dbReference type="ARBA" id="ARBA00022737"/>
    </source>
</evidence>
<comment type="similarity">
    <text evidence="2 10">Belongs to the WD repeat HIR1 family.</text>
</comment>
<feature type="repeat" description="WD" evidence="9">
    <location>
        <begin position="46"/>
        <end position="79"/>
    </location>
</feature>
<evidence type="ECO:0000256" key="6">
    <source>
        <dbReference type="ARBA" id="ARBA00023015"/>
    </source>
</evidence>
<dbReference type="GO" id="GO:0005634">
    <property type="term" value="C:nucleus"/>
    <property type="evidence" value="ECO:0007669"/>
    <property type="project" value="UniProtKB-SubCell"/>
</dbReference>
<dbReference type="InterPro" id="IPR036322">
    <property type="entry name" value="WD40_repeat_dom_sf"/>
</dbReference>
<dbReference type="PROSITE" id="PS50082">
    <property type="entry name" value="WD_REPEATS_2"/>
    <property type="match status" value="3"/>
</dbReference>
<dbReference type="InterPro" id="IPR031120">
    <property type="entry name" value="HIR1-like"/>
</dbReference>
<organism evidence="14 15">
    <name type="scientific">Smittium culicis</name>
    <dbReference type="NCBI Taxonomy" id="133412"/>
    <lineage>
        <taxon>Eukaryota</taxon>
        <taxon>Fungi</taxon>
        <taxon>Fungi incertae sedis</taxon>
        <taxon>Zoopagomycota</taxon>
        <taxon>Kickxellomycotina</taxon>
        <taxon>Harpellomycetes</taxon>
        <taxon>Harpellales</taxon>
        <taxon>Legeriomycetaceae</taxon>
        <taxon>Smittium</taxon>
    </lineage>
</organism>
<evidence type="ECO:0000256" key="11">
    <source>
        <dbReference type="SAM" id="MobiDB-lite"/>
    </source>
</evidence>
<evidence type="ECO:0000256" key="1">
    <source>
        <dbReference type="ARBA" id="ARBA00004123"/>
    </source>
</evidence>
<feature type="domain" description="Protein HIRA-like C-terminal" evidence="12">
    <location>
        <begin position="787"/>
        <end position="888"/>
    </location>
</feature>
<feature type="region of interest" description="Disordered" evidence="11">
    <location>
        <begin position="409"/>
        <end position="453"/>
    </location>
</feature>
<dbReference type="GO" id="GO:0006351">
    <property type="term" value="P:DNA-templated transcription"/>
    <property type="evidence" value="ECO:0007669"/>
    <property type="project" value="InterPro"/>
</dbReference>
<comment type="subcellular location">
    <subcellularLocation>
        <location evidence="1 10">Nucleus</location>
    </subcellularLocation>
</comment>
<dbReference type="GO" id="GO:0031491">
    <property type="term" value="F:nucleosome binding"/>
    <property type="evidence" value="ECO:0007669"/>
    <property type="project" value="TreeGrafter"/>
</dbReference>
<feature type="compositionally biased region" description="Polar residues" evidence="11">
    <location>
        <begin position="442"/>
        <end position="453"/>
    </location>
</feature>
<dbReference type="SUPFAM" id="SSF50978">
    <property type="entry name" value="WD40 repeat-like"/>
    <property type="match status" value="1"/>
</dbReference>
<evidence type="ECO:0000256" key="10">
    <source>
        <dbReference type="RuleBase" id="RU364014"/>
    </source>
</evidence>
<comment type="function">
    <text evidence="10">Required for replication-independent chromatin assembly and for the periodic repression of histone gene transcription during the cell cycle.</text>
</comment>
<dbReference type="Proteomes" id="UP000187429">
    <property type="component" value="Unassembled WGS sequence"/>
</dbReference>
<keyword evidence="15" id="KW-1185">Reference proteome</keyword>
<evidence type="ECO:0000259" key="12">
    <source>
        <dbReference type="Pfam" id="PF07569"/>
    </source>
</evidence>
<dbReference type="EMBL" id="LSSM01001905">
    <property type="protein sequence ID" value="OMJ24064.1"/>
    <property type="molecule type" value="Genomic_DNA"/>
</dbReference>
<keyword evidence="4 10" id="KW-0677">Repeat</keyword>
<feature type="region of interest" description="Disordered" evidence="11">
    <location>
        <begin position="527"/>
        <end position="547"/>
    </location>
</feature>
<evidence type="ECO:0000256" key="7">
    <source>
        <dbReference type="ARBA" id="ARBA00023163"/>
    </source>
</evidence>
<accession>A0A1R1YAZ4</accession>
<feature type="domain" description="CAF1B/HIR1 beta-propeller" evidence="13">
    <location>
        <begin position="13"/>
        <end position="367"/>
    </location>
</feature>
<feature type="compositionally biased region" description="Polar residues" evidence="11">
    <location>
        <begin position="527"/>
        <end position="543"/>
    </location>
</feature>
<dbReference type="OrthoDB" id="1741719at2759"/>
<dbReference type="AlphaFoldDB" id="A0A1R1YAZ4"/>
<gene>
    <name evidence="14" type="ORF">AYI69_g4765</name>
</gene>
<dbReference type="PANTHER" id="PTHR13831">
    <property type="entry name" value="MEMBER OF THE HIR1 FAMILY OF WD-REPEAT PROTEINS"/>
    <property type="match status" value="1"/>
</dbReference>
<dbReference type="InterPro" id="IPR015943">
    <property type="entry name" value="WD40/YVTN_repeat-like_dom_sf"/>
</dbReference>